<organism evidence="2 3">
    <name type="scientific">Candidatus Blautia merdigallinarum</name>
    <dbReference type="NCBI Taxonomy" id="2838495"/>
    <lineage>
        <taxon>Bacteria</taxon>
        <taxon>Bacillati</taxon>
        <taxon>Bacillota</taxon>
        <taxon>Clostridia</taxon>
        <taxon>Lachnospirales</taxon>
        <taxon>Lachnospiraceae</taxon>
        <taxon>Blautia</taxon>
    </lineage>
</organism>
<feature type="domain" description="Orc1-like AAA ATPase" evidence="1">
    <location>
        <begin position="19"/>
        <end position="202"/>
    </location>
</feature>
<evidence type="ECO:0000259" key="1">
    <source>
        <dbReference type="Pfam" id="PF13191"/>
    </source>
</evidence>
<evidence type="ECO:0000313" key="3">
    <source>
        <dbReference type="Proteomes" id="UP000823893"/>
    </source>
</evidence>
<reference evidence="2" key="1">
    <citation type="journal article" date="2021" name="PeerJ">
        <title>Extensive microbial diversity within the chicken gut microbiome revealed by metagenomics and culture.</title>
        <authorList>
            <person name="Gilroy R."/>
            <person name="Ravi A."/>
            <person name="Getino M."/>
            <person name="Pursley I."/>
            <person name="Horton D.L."/>
            <person name="Alikhan N.F."/>
            <person name="Baker D."/>
            <person name="Gharbi K."/>
            <person name="Hall N."/>
            <person name="Watson M."/>
            <person name="Adriaenssens E.M."/>
            <person name="Foster-Nyarko E."/>
            <person name="Jarju S."/>
            <person name="Secka A."/>
            <person name="Antonio M."/>
            <person name="Oren A."/>
            <person name="Chaudhuri R.R."/>
            <person name="La Ragione R."/>
            <person name="Hildebrand F."/>
            <person name="Pallen M.J."/>
        </authorList>
    </citation>
    <scope>NUCLEOTIDE SEQUENCE</scope>
    <source>
        <strain evidence="2">ChiSxjej6B18-287</strain>
    </source>
</reference>
<dbReference type="AlphaFoldDB" id="A0A9D2SJY1"/>
<sequence length="377" mass="42394">MRRYASPYTPGAGAMPRYLAGREGMLEEADKILEAVVMGYPQKSVIYYGLRGVGKTVLLNAVEEKAEELNVLYTHIEIAEKRSFIIQIANASKKIIHRMSVVESAKALGHKALGILQAFQVTYNPEEQTFTAGLSEPSMYISSGVLSDDLTEMFVAMGRMAAKAQKAICFFIDEIQYMKSNEMEALINALHRANQLRLPIIVYGAGLPKILKILGDVKSYSERLFQYIEVAELSEPAAVDAIVKPAVELGVKYEEEAVEEIKEWSKGYPFFIQELCNTIWEETEGEIIKKSDVEHVIPIFLDKLDKGFFKIRFDRCTKKEHDFLFAMIRCGNLPCTISNVAEVLEKKVSSVSPTRAQLISKGIIIYAFDGQFRINSF</sequence>
<dbReference type="PANTHER" id="PTHR34301:SF8">
    <property type="entry name" value="ATPASE DOMAIN-CONTAINING PROTEIN"/>
    <property type="match status" value="1"/>
</dbReference>
<protein>
    <submittedName>
        <fullName evidence="2">ATP-binding protein</fullName>
    </submittedName>
</protein>
<reference evidence="2" key="2">
    <citation type="submission" date="2021-04" db="EMBL/GenBank/DDBJ databases">
        <authorList>
            <person name="Gilroy R."/>
        </authorList>
    </citation>
    <scope>NUCLEOTIDE SEQUENCE</scope>
    <source>
        <strain evidence="2">ChiSxjej6B18-287</strain>
    </source>
</reference>
<evidence type="ECO:0000313" key="2">
    <source>
        <dbReference type="EMBL" id="HJC09585.1"/>
    </source>
</evidence>
<dbReference type="Proteomes" id="UP000823893">
    <property type="component" value="Unassembled WGS sequence"/>
</dbReference>
<dbReference type="Gene3D" id="3.40.50.300">
    <property type="entry name" value="P-loop containing nucleotide triphosphate hydrolases"/>
    <property type="match status" value="1"/>
</dbReference>
<dbReference type="InterPro" id="IPR027417">
    <property type="entry name" value="P-loop_NTPase"/>
</dbReference>
<comment type="caution">
    <text evidence="2">The sequence shown here is derived from an EMBL/GenBank/DDBJ whole genome shotgun (WGS) entry which is preliminary data.</text>
</comment>
<dbReference type="Pfam" id="PF13191">
    <property type="entry name" value="AAA_16"/>
    <property type="match status" value="1"/>
</dbReference>
<dbReference type="InterPro" id="IPR041664">
    <property type="entry name" value="AAA_16"/>
</dbReference>
<keyword evidence="2" id="KW-0547">Nucleotide-binding</keyword>
<name>A0A9D2SJY1_9FIRM</name>
<accession>A0A9D2SJY1</accession>
<keyword evidence="2" id="KW-0067">ATP-binding</keyword>
<gene>
    <name evidence="2" type="ORF">H9935_02070</name>
</gene>
<dbReference type="EMBL" id="DWWV01000024">
    <property type="protein sequence ID" value="HJC09585.1"/>
    <property type="molecule type" value="Genomic_DNA"/>
</dbReference>
<dbReference type="SUPFAM" id="SSF52540">
    <property type="entry name" value="P-loop containing nucleoside triphosphate hydrolases"/>
    <property type="match status" value="1"/>
</dbReference>
<proteinExistence type="predicted"/>
<dbReference type="PANTHER" id="PTHR34301">
    <property type="entry name" value="DNA-BINDING PROTEIN-RELATED"/>
    <property type="match status" value="1"/>
</dbReference>
<dbReference type="GO" id="GO:0005524">
    <property type="term" value="F:ATP binding"/>
    <property type="evidence" value="ECO:0007669"/>
    <property type="project" value="UniProtKB-KW"/>
</dbReference>